<dbReference type="PANTHER" id="PTHR43304:SF1">
    <property type="entry name" value="PAC DOMAIN-CONTAINING PROTEIN"/>
    <property type="match status" value="1"/>
</dbReference>
<dbReference type="SUPFAM" id="SSF47384">
    <property type="entry name" value="Homodimeric domain of signal transducing histidine kinase"/>
    <property type="match status" value="1"/>
</dbReference>
<sequence length="998" mass="114784">MDHILTDIARLASSSFGGRSCYFGLWKNQKNCLDYYHGSSDLDQILAPIESLWEDSIPKAKNKGFTGKFPVMHEEGISLVAYQAWKFDLSIPSMEGLLLFFDAPGLEQKSIEEDKIQPWLDFLKNNLESFISKTSENEAAVFKAVLDNSSEMIVLIDPNHRVLEFNRFAKELLFEYFKVDIQKGNDYREFVMPEILELYQNGFQTALRGERFFVEHNTVSDSVSHWFEYYLFPVYNLSEELVGVCLRGKDITAEKAAELELRSLAETFNALNENLNESVVILSKNRSVLRFNNLAKKRLEANLGKEMILGVDFLGFIYEDGQEIFLENFERALQGELVESEGTYTIKSGDKIWLQTRYIPIYLDSGELLGVGLLSKNINEQKMLELGLQESEEKFRKIVTSAAMAILIVDQTMRISTVNPEICRIFGYTEEELVGQSIQLLIPNRFHHVHSKHEHNYSMNARPMRMMENRDIKAVKKDGHEIDVEVSLNSFQLGESTFYMAMILDVTERNKLARLLENATKLSLTGNWEYTVSQNGEDSLFWSPMTRQIFEVSEVYFPRFDELKLFFEKESFKTLEEGISNLYATGEGYDLELMVITWKGNKKWVRAIGTLERLNGNILKIYGSIQDINEKKLNEIELVKSLQSVKNYKEALDQSSYVLVTGLDGIVIDVNDSWCQLTEYSREELIGANSTITKSDYHSEAFFEELWNTIRSGKIWKGEIKDISKNGNYFWVDTTIVPMKNENGKVFQYITIRNDITEKKKAVEELEIRAKELARSNAELEQFAYVASHDLQEPLRMVTSFMTLLKRKYSGQLDESANKYIDFAADGAFRMRSTILDLLEFSRVGKGGEEKQEISLDRIIEEISLLQKKSIEESKAQLVFHDLPVVNSYKTQLIQVFGNLISNAIKYRKPDQSPIIKITAQDLGAYWQFSISDNGIGFSMEYSEKVFVIFQRLHTRAHYQGNGIGLAIVRKVLENLHGKIWVESSENIGTTFHFTLPK</sequence>
<dbReference type="NCBIfam" id="TIGR00229">
    <property type="entry name" value="sensory_box"/>
    <property type="match status" value="4"/>
</dbReference>
<protein>
    <recommendedName>
        <fullName evidence="2">histidine kinase</fullName>
        <ecNumber evidence="2">2.7.13.3</ecNumber>
    </recommendedName>
</protein>
<evidence type="ECO:0000256" key="5">
    <source>
        <dbReference type="ARBA" id="ARBA00022777"/>
    </source>
</evidence>
<keyword evidence="3" id="KW-0597">Phosphoprotein</keyword>
<dbReference type="CDD" id="cd00082">
    <property type="entry name" value="HisKA"/>
    <property type="match status" value="1"/>
</dbReference>
<evidence type="ECO:0000256" key="2">
    <source>
        <dbReference type="ARBA" id="ARBA00012438"/>
    </source>
</evidence>
<reference evidence="10 11" key="1">
    <citation type="submission" date="2018-09" db="EMBL/GenBank/DDBJ databases">
        <authorList>
            <person name="Wang X."/>
            <person name="Du Z."/>
        </authorList>
    </citation>
    <scope>NUCLEOTIDE SEQUENCE [LARGE SCALE GENOMIC DNA]</scope>
    <source>
        <strain evidence="10 11">N3</strain>
    </source>
</reference>
<dbReference type="PRINTS" id="PR00344">
    <property type="entry name" value="BCTRLSENSOR"/>
</dbReference>
<dbReference type="RefSeq" id="WP_119477904.1">
    <property type="nucleotide sequence ID" value="NZ_QXML01000005.1"/>
</dbReference>
<dbReference type="Gene3D" id="3.30.450.20">
    <property type="entry name" value="PAS domain"/>
    <property type="match status" value="5"/>
</dbReference>
<dbReference type="InterPro" id="IPR001610">
    <property type="entry name" value="PAC"/>
</dbReference>
<dbReference type="CDD" id="cd00130">
    <property type="entry name" value="PAS"/>
    <property type="match status" value="2"/>
</dbReference>
<dbReference type="InterPro" id="IPR035965">
    <property type="entry name" value="PAS-like_dom_sf"/>
</dbReference>
<dbReference type="Pfam" id="PF02518">
    <property type="entry name" value="HATPase_c"/>
    <property type="match status" value="1"/>
</dbReference>
<dbReference type="SUPFAM" id="SSF55785">
    <property type="entry name" value="PYP-like sensor domain (PAS domain)"/>
    <property type="match status" value="5"/>
</dbReference>
<dbReference type="GO" id="GO:0006355">
    <property type="term" value="P:regulation of DNA-templated transcription"/>
    <property type="evidence" value="ECO:0007669"/>
    <property type="project" value="InterPro"/>
</dbReference>
<feature type="domain" description="PAS" evidence="8">
    <location>
        <begin position="644"/>
        <end position="687"/>
    </location>
</feature>
<dbReference type="EC" id="2.7.13.3" evidence="2"/>
<dbReference type="PROSITE" id="PS50113">
    <property type="entry name" value="PAC"/>
    <property type="match status" value="3"/>
</dbReference>
<keyword evidence="5" id="KW-0418">Kinase</keyword>
<feature type="domain" description="PAS" evidence="8">
    <location>
        <begin position="391"/>
        <end position="444"/>
    </location>
</feature>
<dbReference type="SUPFAM" id="SSF55874">
    <property type="entry name" value="ATPase domain of HSP90 chaperone/DNA topoisomerase II/histidine kinase"/>
    <property type="match status" value="1"/>
</dbReference>
<gene>
    <name evidence="10" type="ORF">D0X99_11120</name>
</gene>
<dbReference type="Gene3D" id="1.10.287.130">
    <property type="match status" value="1"/>
</dbReference>
<evidence type="ECO:0000256" key="6">
    <source>
        <dbReference type="SAM" id="Coils"/>
    </source>
</evidence>
<dbReference type="AlphaFoldDB" id="A0A418PR20"/>
<dbReference type="InterPro" id="IPR013767">
    <property type="entry name" value="PAS_fold"/>
</dbReference>
<dbReference type="SMART" id="SM00086">
    <property type="entry name" value="PAC"/>
    <property type="match status" value="4"/>
</dbReference>
<name>A0A418PR20_9BACT</name>
<dbReference type="Pfam" id="PF13426">
    <property type="entry name" value="PAS_9"/>
    <property type="match status" value="2"/>
</dbReference>
<dbReference type="InterPro" id="IPR004358">
    <property type="entry name" value="Sig_transdc_His_kin-like_C"/>
</dbReference>
<organism evidence="10 11">
    <name type="scientific">Algoriphagus lacus</name>
    <dbReference type="NCBI Taxonomy" id="2056311"/>
    <lineage>
        <taxon>Bacteria</taxon>
        <taxon>Pseudomonadati</taxon>
        <taxon>Bacteroidota</taxon>
        <taxon>Cytophagia</taxon>
        <taxon>Cytophagales</taxon>
        <taxon>Cyclobacteriaceae</taxon>
        <taxon>Algoriphagus</taxon>
    </lineage>
</organism>
<dbReference type="Pfam" id="PF08448">
    <property type="entry name" value="PAS_4"/>
    <property type="match status" value="1"/>
</dbReference>
<dbReference type="PROSITE" id="PS50112">
    <property type="entry name" value="PAS"/>
    <property type="match status" value="2"/>
</dbReference>
<dbReference type="OrthoDB" id="905895at2"/>
<dbReference type="InterPro" id="IPR005467">
    <property type="entry name" value="His_kinase_dom"/>
</dbReference>
<evidence type="ECO:0000256" key="3">
    <source>
        <dbReference type="ARBA" id="ARBA00022553"/>
    </source>
</evidence>
<keyword evidence="6" id="KW-0175">Coiled coil</keyword>
<dbReference type="PROSITE" id="PS50109">
    <property type="entry name" value="HIS_KIN"/>
    <property type="match status" value="1"/>
</dbReference>
<dbReference type="InterPro" id="IPR052162">
    <property type="entry name" value="Sensor_kinase/Photoreceptor"/>
</dbReference>
<proteinExistence type="predicted"/>
<dbReference type="InterPro" id="IPR000700">
    <property type="entry name" value="PAS-assoc_C"/>
</dbReference>
<evidence type="ECO:0000313" key="11">
    <source>
        <dbReference type="Proteomes" id="UP000283522"/>
    </source>
</evidence>
<evidence type="ECO:0000259" key="9">
    <source>
        <dbReference type="PROSITE" id="PS50113"/>
    </source>
</evidence>
<feature type="domain" description="Histidine kinase" evidence="7">
    <location>
        <begin position="786"/>
        <end position="998"/>
    </location>
</feature>
<feature type="coiled-coil region" evidence="6">
    <location>
        <begin position="756"/>
        <end position="783"/>
    </location>
</feature>
<evidence type="ECO:0000259" key="8">
    <source>
        <dbReference type="PROSITE" id="PS50112"/>
    </source>
</evidence>
<dbReference type="InterPro" id="IPR003661">
    <property type="entry name" value="HisK_dim/P_dom"/>
</dbReference>
<evidence type="ECO:0000256" key="4">
    <source>
        <dbReference type="ARBA" id="ARBA00022679"/>
    </source>
</evidence>
<comment type="caution">
    <text evidence="10">The sequence shown here is derived from an EMBL/GenBank/DDBJ whole genome shotgun (WGS) entry which is preliminary data.</text>
</comment>
<accession>A0A418PR20</accession>
<evidence type="ECO:0000256" key="1">
    <source>
        <dbReference type="ARBA" id="ARBA00000085"/>
    </source>
</evidence>
<dbReference type="InterPro" id="IPR036890">
    <property type="entry name" value="HATPase_C_sf"/>
</dbReference>
<dbReference type="SMART" id="SM00387">
    <property type="entry name" value="HATPase_c"/>
    <property type="match status" value="1"/>
</dbReference>
<dbReference type="InterPro" id="IPR003594">
    <property type="entry name" value="HATPase_dom"/>
</dbReference>
<keyword evidence="11" id="KW-1185">Reference proteome</keyword>
<feature type="domain" description="PAC" evidence="9">
    <location>
        <begin position="716"/>
        <end position="768"/>
    </location>
</feature>
<dbReference type="InterPro" id="IPR036097">
    <property type="entry name" value="HisK_dim/P_sf"/>
</dbReference>
<dbReference type="SMART" id="SM00388">
    <property type="entry name" value="HisKA"/>
    <property type="match status" value="1"/>
</dbReference>
<dbReference type="PANTHER" id="PTHR43304">
    <property type="entry name" value="PHYTOCHROME-LIKE PROTEIN CPH1"/>
    <property type="match status" value="1"/>
</dbReference>
<dbReference type="InterPro" id="IPR013656">
    <property type="entry name" value="PAS_4"/>
</dbReference>
<dbReference type="Proteomes" id="UP000283522">
    <property type="component" value="Unassembled WGS sequence"/>
</dbReference>
<dbReference type="SMART" id="SM00091">
    <property type="entry name" value="PAS"/>
    <property type="match status" value="4"/>
</dbReference>
<dbReference type="InterPro" id="IPR000014">
    <property type="entry name" value="PAS"/>
</dbReference>
<keyword evidence="4" id="KW-0808">Transferase</keyword>
<dbReference type="Gene3D" id="3.30.565.10">
    <property type="entry name" value="Histidine kinase-like ATPase, C-terminal domain"/>
    <property type="match status" value="1"/>
</dbReference>
<dbReference type="Pfam" id="PF00989">
    <property type="entry name" value="PAS"/>
    <property type="match status" value="1"/>
</dbReference>
<dbReference type="GO" id="GO:0000155">
    <property type="term" value="F:phosphorelay sensor kinase activity"/>
    <property type="evidence" value="ECO:0007669"/>
    <property type="project" value="InterPro"/>
</dbReference>
<dbReference type="FunFam" id="3.30.565.10:FF:000006">
    <property type="entry name" value="Sensor histidine kinase WalK"/>
    <property type="match status" value="1"/>
</dbReference>
<comment type="catalytic activity">
    <reaction evidence="1">
        <text>ATP + protein L-histidine = ADP + protein N-phospho-L-histidine.</text>
        <dbReference type="EC" id="2.7.13.3"/>
    </reaction>
</comment>
<evidence type="ECO:0000313" key="10">
    <source>
        <dbReference type="EMBL" id="RIW14998.1"/>
    </source>
</evidence>
<feature type="domain" description="PAC" evidence="9">
    <location>
        <begin position="338"/>
        <end position="390"/>
    </location>
</feature>
<dbReference type="EMBL" id="QXML01000005">
    <property type="protein sequence ID" value="RIW14998.1"/>
    <property type="molecule type" value="Genomic_DNA"/>
</dbReference>
<evidence type="ECO:0000259" key="7">
    <source>
        <dbReference type="PROSITE" id="PS50109"/>
    </source>
</evidence>
<feature type="domain" description="PAC" evidence="9">
    <location>
        <begin position="589"/>
        <end position="640"/>
    </location>
</feature>
<dbReference type="Pfam" id="PF00512">
    <property type="entry name" value="HisKA"/>
    <property type="match status" value="1"/>
</dbReference>